<evidence type="ECO:0000256" key="1">
    <source>
        <dbReference type="SAM" id="MobiDB-lite"/>
    </source>
</evidence>
<keyword evidence="2" id="KW-0472">Membrane</keyword>
<accession>A0A167Y912</accession>
<proteinExistence type="predicted"/>
<dbReference type="AlphaFoldDB" id="A0A167Y912"/>
<reference evidence="3" key="1">
    <citation type="journal article" date="2014" name="Genome Announc.">
        <title>Complete sequencing and chromosome-scale genome assembly of the industrial progenitor strain P2niaD18 from the penicillin producer Penicillium chrysogenum.</title>
        <authorList>
            <person name="Specht T."/>
            <person name="Dahlmann T.A."/>
            <person name="Zadra I."/>
            <person name="Kurnsteiner H."/>
            <person name="Kuck U."/>
        </authorList>
    </citation>
    <scope>NUCLEOTIDE SEQUENCE [LARGE SCALE GENOMIC DNA]</scope>
    <source>
        <strain evidence="3">P2niaD18</strain>
    </source>
</reference>
<name>A0A167Y912_PENCH</name>
<keyword evidence="2" id="KW-1133">Transmembrane helix</keyword>
<sequence length="167" mass="18130">MLEILMANDLLYAAAASILAPVLSVLSIYIANILRGDAGVRMISQHRARFCMLILDKLQDRFPVVAAYYPIYESLLSRHSAGGQTQDTGVPEGTGTGSSVRNGPRQPENEGDLASMDSTGGLFDQVPQDGMGMAFPFSFPFGNLFEDVFLNSSSQSVSYYEDDVSYP</sequence>
<feature type="region of interest" description="Disordered" evidence="1">
    <location>
        <begin position="80"/>
        <end position="120"/>
    </location>
</feature>
<evidence type="ECO:0000256" key="2">
    <source>
        <dbReference type="SAM" id="Phobius"/>
    </source>
</evidence>
<gene>
    <name evidence="3" type="ORF">EN45_038950</name>
</gene>
<protein>
    <submittedName>
        <fullName evidence="3">Uncharacterized protein</fullName>
    </submittedName>
</protein>
<feature type="transmembrane region" description="Helical" evidence="2">
    <location>
        <begin position="12"/>
        <end position="34"/>
    </location>
</feature>
<organism evidence="3">
    <name type="scientific">Penicillium chrysogenum</name>
    <name type="common">Penicillium notatum</name>
    <dbReference type="NCBI Taxonomy" id="5076"/>
    <lineage>
        <taxon>Eukaryota</taxon>
        <taxon>Fungi</taxon>
        <taxon>Dikarya</taxon>
        <taxon>Ascomycota</taxon>
        <taxon>Pezizomycotina</taxon>
        <taxon>Eurotiomycetes</taxon>
        <taxon>Eurotiomycetidae</taxon>
        <taxon>Eurotiales</taxon>
        <taxon>Aspergillaceae</taxon>
        <taxon>Penicillium</taxon>
        <taxon>Penicillium chrysogenum species complex</taxon>
    </lineage>
</organism>
<dbReference type="Proteomes" id="UP000076449">
    <property type="component" value="Chromosome I"/>
</dbReference>
<dbReference type="EMBL" id="CM002798">
    <property type="protein sequence ID" value="KZN93710.1"/>
    <property type="molecule type" value="Genomic_DNA"/>
</dbReference>
<keyword evidence="2" id="KW-0812">Transmembrane</keyword>
<evidence type="ECO:0000313" key="3">
    <source>
        <dbReference type="EMBL" id="KZN93710.1"/>
    </source>
</evidence>